<proteinExistence type="predicted"/>
<protein>
    <recommendedName>
        <fullName evidence="1">Aminoglycoside phosphotransferase domain-containing protein</fullName>
    </recommendedName>
</protein>
<gene>
    <name evidence="2" type="ORF">TWF696_001846</name>
</gene>
<name>A0AAV9U928_9PEZI</name>
<comment type="caution">
    <text evidence="2">The sequence shown here is derived from an EMBL/GenBank/DDBJ whole genome shotgun (WGS) entry which is preliminary data.</text>
</comment>
<dbReference type="Proteomes" id="UP001375240">
    <property type="component" value="Unassembled WGS sequence"/>
</dbReference>
<dbReference type="PANTHER" id="PTHR21310">
    <property type="entry name" value="AMINOGLYCOSIDE PHOSPHOTRANSFERASE-RELATED-RELATED"/>
    <property type="match status" value="1"/>
</dbReference>
<dbReference type="PANTHER" id="PTHR21310:SF39">
    <property type="entry name" value="AMINOGLYCOSIDE PHOSPHOTRANSFERASE DOMAIN-CONTAINING PROTEIN"/>
    <property type="match status" value="1"/>
</dbReference>
<dbReference type="InterPro" id="IPR051678">
    <property type="entry name" value="AGP_Transferase"/>
</dbReference>
<organism evidence="2 3">
    <name type="scientific">Orbilia brochopaga</name>
    <dbReference type="NCBI Taxonomy" id="3140254"/>
    <lineage>
        <taxon>Eukaryota</taxon>
        <taxon>Fungi</taxon>
        <taxon>Dikarya</taxon>
        <taxon>Ascomycota</taxon>
        <taxon>Pezizomycotina</taxon>
        <taxon>Orbiliomycetes</taxon>
        <taxon>Orbiliales</taxon>
        <taxon>Orbiliaceae</taxon>
        <taxon>Orbilia</taxon>
    </lineage>
</organism>
<feature type="domain" description="Aminoglycoside phosphotransferase" evidence="1">
    <location>
        <begin position="34"/>
        <end position="232"/>
    </location>
</feature>
<evidence type="ECO:0000313" key="2">
    <source>
        <dbReference type="EMBL" id="KAK6336284.1"/>
    </source>
</evidence>
<dbReference type="SUPFAM" id="SSF56112">
    <property type="entry name" value="Protein kinase-like (PK-like)"/>
    <property type="match status" value="1"/>
</dbReference>
<dbReference type="InterPro" id="IPR002575">
    <property type="entry name" value="Aminoglycoside_PTrfase"/>
</dbReference>
<dbReference type="InterPro" id="IPR011009">
    <property type="entry name" value="Kinase-like_dom_sf"/>
</dbReference>
<accession>A0AAV9U928</accession>
<evidence type="ECO:0000259" key="1">
    <source>
        <dbReference type="Pfam" id="PF01636"/>
    </source>
</evidence>
<dbReference type="Pfam" id="PF01636">
    <property type="entry name" value="APH"/>
    <property type="match status" value="1"/>
</dbReference>
<sequence>MALHETLSDSELARLCYQPDRNLLCGHVVKISDEAVIKFGPLRPEEAENLRLARAILDPDKVYVPRLYRFFEYQKTHYLVMEYIHGDSVSASEYEQLAERVGDILKYFHNISSTVPGSLGGGISCGQWWRSDYPDFRTTQQLEDWVDRRLGTGSGVSFGKCDLVLCHLDLAPRNIIKMPNGSLCILDWESAGYYPRFFEVAALLMTNMHTTKFEKILLDRLRSNLETDESRMADVVAEAWNRSDYKYFKPTEISNATKFDIQAYMKTHGLTPPRILPPAPRIPPPYLVPRIG</sequence>
<dbReference type="Gene3D" id="3.90.1200.10">
    <property type="match status" value="1"/>
</dbReference>
<reference evidence="2 3" key="1">
    <citation type="submission" date="2019-10" db="EMBL/GenBank/DDBJ databases">
        <authorList>
            <person name="Palmer J.M."/>
        </authorList>
    </citation>
    <scope>NUCLEOTIDE SEQUENCE [LARGE SCALE GENOMIC DNA]</scope>
    <source>
        <strain evidence="2 3">TWF696</strain>
    </source>
</reference>
<dbReference type="EMBL" id="JAVHNQ010000011">
    <property type="protein sequence ID" value="KAK6336284.1"/>
    <property type="molecule type" value="Genomic_DNA"/>
</dbReference>
<dbReference type="AlphaFoldDB" id="A0AAV9U928"/>
<evidence type="ECO:0000313" key="3">
    <source>
        <dbReference type="Proteomes" id="UP001375240"/>
    </source>
</evidence>
<keyword evidence="3" id="KW-1185">Reference proteome</keyword>